<accession>M4SSV1</accession>
<sequence length="325" mass="35368">IKVDSATIGDEPDIPDLEVSGKKTLTCKHETASPATCYSGNNIANTGIIKAVTTYTTDNVAESKASWAASSHTTGATLTSKLKLTGDNVTTAKAALAAIKKSKVAANCAQRLRDWATVKNNDKCQRTAIQTLLKIFDNEKTNTEPPAQLEQALNLAYGKNGDKYAEKVWNKVDTAEAQVNQGSKRSGEKISTITHLTKLSEELAYKLTKDLEEDAKPKEIPKETTVTEKDCVGKKGASCTGDCEWDKKEEKCKATKKGEGENKNKMGKSPQIGVQNTALTKPSVKLKKQQDNPPFVVSVVAKIKRMTRIQKSVDMGVLLPIRDWL</sequence>
<organism evidence="2">
    <name type="scientific">Trypanosoma brucei</name>
    <dbReference type="NCBI Taxonomy" id="5691"/>
    <lineage>
        <taxon>Eukaryota</taxon>
        <taxon>Discoba</taxon>
        <taxon>Euglenozoa</taxon>
        <taxon>Kinetoplastea</taxon>
        <taxon>Metakinetoplastina</taxon>
        <taxon>Trypanosomatida</taxon>
        <taxon>Trypanosomatidae</taxon>
        <taxon>Trypanosoma</taxon>
    </lineage>
</organism>
<dbReference type="VEuPathDB" id="TriTrypDB:Tb427_000336600"/>
<evidence type="ECO:0000313" key="2">
    <source>
        <dbReference type="EMBL" id="AGH59403.1"/>
    </source>
</evidence>
<feature type="region of interest" description="Disordered" evidence="1">
    <location>
        <begin position="256"/>
        <end position="277"/>
    </location>
</feature>
<dbReference type="EMBL" id="KC611972">
    <property type="protein sequence ID" value="AGH59403.1"/>
    <property type="molecule type" value="Genomic_DNA"/>
</dbReference>
<proteinExistence type="predicted"/>
<reference evidence="2" key="1">
    <citation type="submission" date="2013-02" db="EMBL/GenBank/DDBJ databases">
        <authorList>
            <person name="Cross G.A.M."/>
            <person name="Kim H.-S."/>
            <person name="Wickstead B."/>
        </authorList>
    </citation>
    <scope>NUCLEOTIDE SEQUENCE</scope>
    <source>
        <strain evidence="2">Lister 427</strain>
    </source>
</reference>
<reference evidence="2" key="2">
    <citation type="journal article" date="2014" name="Mol. Biochem. Parasitol.">
        <title>Capturing the variant surface glycoprotein repertoire (the VSGnome) of Trypanosoma brucei Lister 427.</title>
        <authorList>
            <person name="Cross G.A."/>
            <person name="Kim H.S."/>
            <person name="Wickstead B."/>
        </authorList>
    </citation>
    <scope>NUCLEOTIDE SEQUENCE</scope>
    <source>
        <strain evidence="2">Lister 427</strain>
    </source>
</reference>
<name>M4SSV1_9TRYP</name>
<protein>
    <submittedName>
        <fullName evidence="2">Variant surface glycoprotein 3369</fullName>
    </submittedName>
</protein>
<feature type="non-terminal residue" evidence="2">
    <location>
        <position position="1"/>
    </location>
</feature>
<dbReference type="AlphaFoldDB" id="M4SSV1"/>
<dbReference type="SUPFAM" id="SSF58087">
    <property type="entry name" value="Variant surface glycoprotein (N-terminal domain)"/>
    <property type="match status" value="1"/>
</dbReference>
<evidence type="ECO:0000256" key="1">
    <source>
        <dbReference type="SAM" id="MobiDB-lite"/>
    </source>
</evidence>